<proteinExistence type="predicted"/>
<dbReference type="AlphaFoldDB" id="A0A7W9FYU5"/>
<reference evidence="1 2" key="1">
    <citation type="submission" date="2020-08" db="EMBL/GenBank/DDBJ databases">
        <title>Sequencing the genomes of 1000 actinobacteria strains.</title>
        <authorList>
            <person name="Klenk H.-P."/>
        </authorList>
    </citation>
    <scope>NUCLEOTIDE SEQUENCE [LARGE SCALE GENOMIC DNA]</scope>
    <source>
        <strain evidence="1 2">DSM 45507</strain>
    </source>
</reference>
<keyword evidence="2" id="KW-1185">Reference proteome</keyword>
<dbReference type="Proteomes" id="UP000579153">
    <property type="component" value="Unassembled WGS sequence"/>
</dbReference>
<comment type="caution">
    <text evidence="1">The sequence shown here is derived from an EMBL/GenBank/DDBJ whole genome shotgun (WGS) entry which is preliminary data.</text>
</comment>
<organism evidence="1 2">
    <name type="scientific">Nonomuraea jabiensis</name>
    <dbReference type="NCBI Taxonomy" id="882448"/>
    <lineage>
        <taxon>Bacteria</taxon>
        <taxon>Bacillati</taxon>
        <taxon>Actinomycetota</taxon>
        <taxon>Actinomycetes</taxon>
        <taxon>Streptosporangiales</taxon>
        <taxon>Streptosporangiaceae</taxon>
        <taxon>Nonomuraea</taxon>
    </lineage>
</organism>
<evidence type="ECO:0000313" key="1">
    <source>
        <dbReference type="EMBL" id="MBB5774021.1"/>
    </source>
</evidence>
<accession>A0A7W9FYU5</accession>
<dbReference type="EMBL" id="JACHMB010000001">
    <property type="protein sequence ID" value="MBB5774021.1"/>
    <property type="molecule type" value="Genomic_DNA"/>
</dbReference>
<name>A0A7W9FYU5_9ACTN</name>
<gene>
    <name evidence="1" type="ORF">HD596_000777</name>
</gene>
<evidence type="ECO:0000313" key="2">
    <source>
        <dbReference type="Proteomes" id="UP000579153"/>
    </source>
</evidence>
<protein>
    <submittedName>
        <fullName evidence="1">Uncharacterized protein</fullName>
    </submittedName>
</protein>
<sequence>MGDQLVDDPSRQADDVVVVRIGPNGGDLTGPT</sequence>